<evidence type="ECO:0000313" key="3">
    <source>
        <dbReference type="Proteomes" id="UP000783287"/>
    </source>
</evidence>
<evidence type="ECO:0008006" key="4">
    <source>
        <dbReference type="Google" id="ProtNLM"/>
    </source>
</evidence>
<gene>
    <name evidence="2" type="ORF">KC909_04585</name>
</gene>
<reference evidence="2" key="1">
    <citation type="submission" date="2020-04" db="EMBL/GenBank/DDBJ databases">
        <authorList>
            <person name="Zhang T."/>
        </authorList>
    </citation>
    <scope>NUCLEOTIDE SEQUENCE</scope>
    <source>
        <strain evidence="2">HKST-UBA14</strain>
    </source>
</reference>
<dbReference type="PROSITE" id="PS51257">
    <property type="entry name" value="PROKAR_LIPOPROTEIN"/>
    <property type="match status" value="1"/>
</dbReference>
<accession>A0A955L663</accession>
<evidence type="ECO:0000256" key="1">
    <source>
        <dbReference type="SAM" id="SignalP"/>
    </source>
</evidence>
<dbReference type="EMBL" id="JAGQLK010000100">
    <property type="protein sequence ID" value="MCA9383619.1"/>
    <property type="molecule type" value="Genomic_DNA"/>
</dbReference>
<feature type="chain" id="PRO_5038004891" description="AMIN domain-containing protein" evidence="1">
    <location>
        <begin position="19"/>
        <end position="191"/>
    </location>
</feature>
<dbReference type="Proteomes" id="UP000783287">
    <property type="component" value="Unassembled WGS sequence"/>
</dbReference>
<organism evidence="2 3">
    <name type="scientific">Candidatus Dojkabacteria bacterium</name>
    <dbReference type="NCBI Taxonomy" id="2099670"/>
    <lineage>
        <taxon>Bacteria</taxon>
        <taxon>Candidatus Dojkabacteria</taxon>
    </lineage>
</organism>
<feature type="signal peptide" evidence="1">
    <location>
        <begin position="1"/>
        <end position="18"/>
    </location>
</feature>
<name>A0A955L663_9BACT</name>
<sequence>MKKIILLLIVLFTFSACTISGNQDQPEDENVVILDEEVTPTPEIVVQINNGNNTTPTTTTQIVTVTDVPVTQSLRPSDVPVLFEFQTTGFDMEFFFRDNQFLYYAQIQTPTPCYEIDKIVSILDSSPEIVKIVFDTRNTGEDCPTQVPTIKEVTGVVNVSRNANFSVEIDKIRAIKLYPTPTPTPIFRSFE</sequence>
<evidence type="ECO:0000313" key="2">
    <source>
        <dbReference type="EMBL" id="MCA9383619.1"/>
    </source>
</evidence>
<proteinExistence type="predicted"/>
<dbReference type="AlphaFoldDB" id="A0A955L663"/>
<comment type="caution">
    <text evidence="2">The sequence shown here is derived from an EMBL/GenBank/DDBJ whole genome shotgun (WGS) entry which is preliminary data.</text>
</comment>
<protein>
    <recommendedName>
        <fullName evidence="4">AMIN domain-containing protein</fullName>
    </recommendedName>
</protein>
<reference evidence="2" key="2">
    <citation type="journal article" date="2021" name="Microbiome">
        <title>Successional dynamics and alternative stable states in a saline activated sludge microbial community over 9 years.</title>
        <authorList>
            <person name="Wang Y."/>
            <person name="Ye J."/>
            <person name="Ju F."/>
            <person name="Liu L."/>
            <person name="Boyd J.A."/>
            <person name="Deng Y."/>
            <person name="Parks D.H."/>
            <person name="Jiang X."/>
            <person name="Yin X."/>
            <person name="Woodcroft B.J."/>
            <person name="Tyson G.W."/>
            <person name="Hugenholtz P."/>
            <person name="Polz M.F."/>
            <person name="Zhang T."/>
        </authorList>
    </citation>
    <scope>NUCLEOTIDE SEQUENCE</scope>
    <source>
        <strain evidence="2">HKST-UBA14</strain>
    </source>
</reference>
<keyword evidence="1" id="KW-0732">Signal</keyword>